<dbReference type="Pfam" id="PF13306">
    <property type="entry name" value="LRR_5"/>
    <property type="match status" value="2"/>
</dbReference>
<evidence type="ECO:0000313" key="2">
    <source>
        <dbReference type="Proteomes" id="UP001470230"/>
    </source>
</evidence>
<dbReference type="PANTHER" id="PTHR45661:SF3">
    <property type="entry name" value="IG-LIKE DOMAIN-CONTAINING PROTEIN"/>
    <property type="match status" value="1"/>
</dbReference>
<keyword evidence="2" id="KW-1185">Reference proteome</keyword>
<reference evidence="1 2" key="1">
    <citation type="submission" date="2024-04" db="EMBL/GenBank/DDBJ databases">
        <title>Tritrichomonas musculus Genome.</title>
        <authorList>
            <person name="Alves-Ferreira E."/>
            <person name="Grigg M."/>
            <person name="Lorenzi H."/>
            <person name="Galac M."/>
        </authorList>
    </citation>
    <scope>NUCLEOTIDE SEQUENCE [LARGE SCALE GENOMIC DNA]</scope>
    <source>
        <strain evidence="1 2">EAF2021</strain>
    </source>
</reference>
<accession>A0ABR2IQB2</accession>
<dbReference type="Proteomes" id="UP001470230">
    <property type="component" value="Unassembled WGS sequence"/>
</dbReference>
<dbReference type="InterPro" id="IPR032675">
    <property type="entry name" value="LRR_dom_sf"/>
</dbReference>
<dbReference type="SUPFAM" id="SSF48403">
    <property type="entry name" value="Ankyrin repeat"/>
    <property type="match status" value="1"/>
</dbReference>
<protein>
    <submittedName>
        <fullName evidence="1">Uncharacterized protein</fullName>
    </submittedName>
</protein>
<dbReference type="InterPro" id="IPR002110">
    <property type="entry name" value="Ankyrin_rpt"/>
</dbReference>
<name>A0ABR2IQB2_9EUKA</name>
<dbReference type="InterPro" id="IPR053139">
    <property type="entry name" value="Surface_bspA-like"/>
</dbReference>
<dbReference type="Gene3D" id="1.25.40.20">
    <property type="entry name" value="Ankyrin repeat-containing domain"/>
    <property type="match status" value="1"/>
</dbReference>
<dbReference type="InterPro" id="IPR036770">
    <property type="entry name" value="Ankyrin_rpt-contain_sf"/>
</dbReference>
<dbReference type="SMART" id="SM00248">
    <property type="entry name" value="ANK"/>
    <property type="match status" value="4"/>
</dbReference>
<sequence>MNFQEYINKRKEFYNLLANFIGKEEEEEEGAYQSIISYIDDQKIKDPKSIKEVLYQLVHISSNHHRHPNLFKKIEQIISFLESDIKQTFSNSEIFDVFKSNQILLLFLFEKKIINVDNQIKDFLIETNCHFFYPEIKSLVDDERRDQIESDLFELDSTILNKFEENRRKGENDSYICYLIINDLIDEFVAYVNKTNFDISSHVKKSIFETNEFLKENKPTLIEYAAFHGSIQIFNYLRLNKIGLTKSLWIYAIHSNNPELIHLLEENKVEPENQSYETCLFESIKCHHNEIARYIQNNFITEKNQINDFAKNVVAFGFHFYNYEFIPDDLNNEFLFYYACQYDYFSLVKLLLNIKEIDINKKIILNKKFFLSNFKKFLFLMSYTALRFASEGNSVDVVNFLLTLPNIEIGPYSFSKCSSLTHVELPANMTSIGTSTFDGCLSLTTISIPQSVTKIESYSFQYCKSITDIIIPPSVTFIGPFAFKDCKSLKSINIPSSVTTIEESLFFGCYSLTEVTIPPSVASTGARAFGFCTSLEKLIIPSSVTMIKDNCFFNCFKLDDVTLSSSLASIDYNTFYRCSSLKTIVIPSSVTSIGEYAFYDCAQLQTISIPSSVTSIGKSAFRKCPSLTTVYIPPTLTFIGNYAFNECKSLKEVSFTSPDNNEIATNPPTSRAIIESHAFYQNASLVHVSIPLQMKEIGPLCFGECPSLSEITFPSSIMRIGNQSFFKCTSLSKVTILSSKVEIFKSAFNECSSLTQLIFNDDSAVVLIGSNAFRGCKSLNEIRIPSESCNIHHSAFSGCSSLPKDTVQSLAKSKKGKKS</sequence>
<dbReference type="PANTHER" id="PTHR45661">
    <property type="entry name" value="SURFACE ANTIGEN"/>
    <property type="match status" value="1"/>
</dbReference>
<evidence type="ECO:0000313" key="1">
    <source>
        <dbReference type="EMBL" id="KAK8867097.1"/>
    </source>
</evidence>
<comment type="caution">
    <text evidence="1">The sequence shown here is derived from an EMBL/GenBank/DDBJ whole genome shotgun (WGS) entry which is preliminary data.</text>
</comment>
<dbReference type="SUPFAM" id="SSF52058">
    <property type="entry name" value="L domain-like"/>
    <property type="match status" value="2"/>
</dbReference>
<gene>
    <name evidence="1" type="ORF">M9Y10_010066</name>
</gene>
<dbReference type="Gene3D" id="3.80.10.10">
    <property type="entry name" value="Ribonuclease Inhibitor"/>
    <property type="match status" value="4"/>
</dbReference>
<organism evidence="1 2">
    <name type="scientific">Tritrichomonas musculus</name>
    <dbReference type="NCBI Taxonomy" id="1915356"/>
    <lineage>
        <taxon>Eukaryota</taxon>
        <taxon>Metamonada</taxon>
        <taxon>Parabasalia</taxon>
        <taxon>Tritrichomonadida</taxon>
        <taxon>Tritrichomonadidae</taxon>
        <taxon>Tritrichomonas</taxon>
    </lineage>
</organism>
<dbReference type="EMBL" id="JAPFFF010000015">
    <property type="protein sequence ID" value="KAK8867097.1"/>
    <property type="molecule type" value="Genomic_DNA"/>
</dbReference>
<dbReference type="InterPro" id="IPR026906">
    <property type="entry name" value="LRR_5"/>
</dbReference>
<proteinExistence type="predicted"/>